<comment type="caution">
    <text evidence="1">The sequence shown here is derived from an EMBL/GenBank/DDBJ whole genome shotgun (WGS) entry which is preliminary data.</text>
</comment>
<protein>
    <recommendedName>
        <fullName evidence="3">Fibronectin type-III domain-containing protein</fullName>
    </recommendedName>
</protein>
<proteinExistence type="predicted"/>
<name>A0A316IBL9_9PSEU</name>
<evidence type="ECO:0008006" key="3">
    <source>
        <dbReference type="Google" id="ProtNLM"/>
    </source>
</evidence>
<accession>A0A316IBL9</accession>
<dbReference type="EMBL" id="QGHB01000001">
    <property type="protein sequence ID" value="PWK90912.1"/>
    <property type="molecule type" value="Genomic_DNA"/>
</dbReference>
<dbReference type="InterPro" id="IPR003961">
    <property type="entry name" value="FN3_dom"/>
</dbReference>
<evidence type="ECO:0000313" key="2">
    <source>
        <dbReference type="Proteomes" id="UP000246005"/>
    </source>
</evidence>
<dbReference type="Proteomes" id="UP000246005">
    <property type="component" value="Unassembled WGS sequence"/>
</dbReference>
<dbReference type="CDD" id="cd00063">
    <property type="entry name" value="FN3"/>
    <property type="match status" value="1"/>
</dbReference>
<organism evidence="1 2">
    <name type="scientific">Lentzea atacamensis</name>
    <dbReference type="NCBI Taxonomy" id="531938"/>
    <lineage>
        <taxon>Bacteria</taxon>
        <taxon>Bacillati</taxon>
        <taxon>Actinomycetota</taxon>
        <taxon>Actinomycetes</taxon>
        <taxon>Pseudonocardiales</taxon>
        <taxon>Pseudonocardiaceae</taxon>
        <taxon>Lentzea</taxon>
    </lineage>
</organism>
<dbReference type="AlphaFoldDB" id="A0A316IBL9"/>
<dbReference type="RefSeq" id="WP_109630743.1">
    <property type="nucleotide sequence ID" value="NZ_QGHB01000001.1"/>
</dbReference>
<reference evidence="1 2" key="1">
    <citation type="submission" date="2018-05" db="EMBL/GenBank/DDBJ databases">
        <title>Genomic Encyclopedia of Type Strains, Phase IV (KMG-IV): sequencing the most valuable type-strain genomes for metagenomic binning, comparative biology and taxonomic classification.</title>
        <authorList>
            <person name="Goeker M."/>
        </authorList>
    </citation>
    <scope>NUCLEOTIDE SEQUENCE [LARGE SCALE GENOMIC DNA]</scope>
    <source>
        <strain evidence="1 2">DSM 45480</strain>
    </source>
</reference>
<gene>
    <name evidence="1" type="ORF">C8D88_101937</name>
</gene>
<evidence type="ECO:0000313" key="1">
    <source>
        <dbReference type="EMBL" id="PWK90912.1"/>
    </source>
</evidence>
<sequence>MDRRTLAGGLGGLALVVAAVVALRTGDAPDTLKREIDDGVEAVQQQEPVKPANARAQALDADALQIAWNGSASAYEVRWNGNEQLVPGPEVEIPGLSPEEQVEVEIRAVSATGKRSEPLKIAATPKDLYDDKWDDQLVGQVDRFDGPEALDPRKWRIEAEPECLGLRPFGPSKRIDVDCSMAAFQSNTPIRFGVPASDGATGRAVISVAGAVESSHVQLTLLPDPWQYLNETDNQPRGAVSLDITTQGTRIVADPDLPRTGKQVQLGDAPLTGLVAGVRHRWEMRVLPDAVLALRDGVVVAYEPVAIKEPVVHPRIRIDGGGFLDAFGVGGVPERCLPTEVIPLLRDAEVPEDAVAAKIVTPEPGNQVGVTDLPAGTRKVAAAHPAQLVVFRKPESRPGTLPKLADRPGGIKIGGPRLHVMHEDGSRPPQPLPHHGRILVTAEINAIGHRGIELELDGRRIVALPTNEQGAAVPGRHEFWLDAKKLAPGSHARLKLSVLPADHGEPVTTETVFELGKTP</sequence>